<sequence>MKPKHWGRAVWTVIFIVITKASKDGDIEQCKKKLYTIIDNLPCPACQVHAKKAISDNNVMSSSDLNFIYYFFITLFNNLATDPVYKINITKVKPLV</sequence>
<dbReference type="Proteomes" id="UP000217428">
    <property type="component" value="Segment"/>
</dbReference>
<dbReference type="InterPro" id="IPR006890">
    <property type="entry name" value="Sulphydryl_Oase_FAD-link_ERV1"/>
</dbReference>
<evidence type="ECO:0000313" key="2">
    <source>
        <dbReference type="Proteomes" id="UP000217428"/>
    </source>
</evidence>
<dbReference type="EMBL" id="KY747497">
    <property type="protein sequence ID" value="ASK51243.1"/>
    <property type="molecule type" value="Genomic_DNA"/>
</dbReference>
<dbReference type="InterPro" id="IPR036774">
    <property type="entry name" value="ERV/ALR_sulphydryl_oxid_sf"/>
</dbReference>
<accession>A0A220T6A9</accession>
<dbReference type="OrthoDB" id="17960at10239"/>
<dbReference type="PIRSF" id="PIRSF015696">
    <property type="entry name" value="VAC_E10R"/>
    <property type="match status" value="1"/>
</dbReference>
<name>A0A220T6A9_9POXV</name>
<organism evidence="1 2">
    <name type="scientific">Eptesipox virus</name>
    <dbReference type="NCBI Taxonomy" id="1329402"/>
    <lineage>
        <taxon>Viruses</taxon>
        <taxon>Varidnaviria</taxon>
        <taxon>Bamfordvirae</taxon>
        <taxon>Nucleocytoviricota</taxon>
        <taxon>Pokkesviricetes</taxon>
        <taxon>Chitovirales</taxon>
        <taxon>Poxviridae</taxon>
        <taxon>Chordopoxvirinae</taxon>
        <taxon>Vespertilionpoxvirus</taxon>
        <taxon>Vespertilionpoxvirus eptesipox</taxon>
    </lineage>
</organism>
<dbReference type="Gene3D" id="1.20.120.310">
    <property type="entry name" value="ERV/ALR sulfhydryl oxidase domain"/>
    <property type="match status" value="1"/>
</dbReference>
<dbReference type="Pfam" id="PF04805">
    <property type="entry name" value="Pox_E10"/>
    <property type="match status" value="1"/>
</dbReference>
<proteinExistence type="predicted"/>
<reference evidence="1 2" key="1">
    <citation type="journal article" date="2017" name="Virus Genes">
        <title>Characterization of Eptesipoxvirus, a novel poxvirus from a microchiropteran bat.</title>
        <authorList>
            <person name="Tu S.L."/>
            <person name="Nakazawa Y."/>
            <person name="Gao J."/>
            <person name="Wilkins K."/>
            <person name="Gallardo-Romero N."/>
            <person name="Li Y."/>
            <person name="Emerson G.L."/>
            <person name="Carroll D.S."/>
            <person name="Upton C."/>
        </authorList>
    </citation>
    <scope>NUCLEOTIDE SEQUENCE [LARGE SCALE GENOMIC DNA]</scope>
    <source>
        <strain evidence="1 2">Washington</strain>
    </source>
</reference>
<dbReference type="GO" id="GO:0016972">
    <property type="term" value="F:thiol oxidase activity"/>
    <property type="evidence" value="ECO:0007669"/>
    <property type="project" value="InterPro"/>
</dbReference>
<gene>
    <name evidence="1" type="ORF">EPTV-WA-042</name>
</gene>
<keyword evidence="2" id="KW-1185">Reference proteome</keyword>
<dbReference type="SUPFAM" id="SSF69000">
    <property type="entry name" value="FAD-dependent thiol oxidase"/>
    <property type="match status" value="1"/>
</dbReference>
<evidence type="ECO:0000313" key="1">
    <source>
        <dbReference type="EMBL" id="ASK51243.1"/>
    </source>
</evidence>
<protein>
    <submittedName>
        <fullName evidence="1">Sulfhydryl oxidase (FAD-linked)</fullName>
    </submittedName>
</protein>